<evidence type="ECO:0000313" key="5">
    <source>
        <dbReference type="EMBL" id="MBB6209322.1"/>
    </source>
</evidence>
<dbReference type="SUPFAM" id="SSF46689">
    <property type="entry name" value="Homeodomain-like"/>
    <property type="match status" value="1"/>
</dbReference>
<organism evidence="5 6">
    <name type="scientific">Novispirillum itersonii</name>
    <name type="common">Aquaspirillum itersonii</name>
    <dbReference type="NCBI Taxonomy" id="189"/>
    <lineage>
        <taxon>Bacteria</taxon>
        <taxon>Pseudomonadati</taxon>
        <taxon>Pseudomonadota</taxon>
        <taxon>Alphaproteobacteria</taxon>
        <taxon>Rhodospirillales</taxon>
        <taxon>Novispirillaceae</taxon>
        <taxon>Novispirillum</taxon>
    </lineage>
</organism>
<sequence>MSIRHSTAESPGYARGRYWEQVIALTYFPLKLDIPLPERFNARLAVDSLGSLSLSRHQSSAIRYARDRRHLVKERDEQFLVTVPETGEIDFSQGGHDVHCTPSGFILQRSHEPYEFSHRGDNSLLVLKVPAPVLRAHIREPDRFCALGFDASKGVGALFVDFLRLVPSRLTELNEAGRSAIGQQLVDLLALAIEADDRALKSNQSCVRTAHLRRIESYIRRQLHDPDLSPQAIADACGISVRYLHQLFHRSEQTVTQWIREQRLHACNEALRNPANHQTIADIAYRWGFSDQAQFSRAYKAQFGISPREARALGRLR</sequence>
<proteinExistence type="predicted"/>
<evidence type="ECO:0000259" key="4">
    <source>
        <dbReference type="PROSITE" id="PS01124"/>
    </source>
</evidence>
<keyword evidence="3" id="KW-0804">Transcription</keyword>
<evidence type="ECO:0000313" key="6">
    <source>
        <dbReference type="Proteomes" id="UP000544872"/>
    </source>
</evidence>
<dbReference type="Gene3D" id="1.10.10.60">
    <property type="entry name" value="Homeodomain-like"/>
    <property type="match status" value="1"/>
</dbReference>
<dbReference type="SMART" id="SM00342">
    <property type="entry name" value="HTH_ARAC"/>
    <property type="match status" value="1"/>
</dbReference>
<dbReference type="InterPro" id="IPR050204">
    <property type="entry name" value="AraC_XylS_family_regulators"/>
</dbReference>
<feature type="domain" description="HTH araC/xylS-type" evidence="4">
    <location>
        <begin position="213"/>
        <end position="313"/>
    </location>
</feature>
<dbReference type="PROSITE" id="PS01124">
    <property type="entry name" value="HTH_ARAC_FAMILY_2"/>
    <property type="match status" value="1"/>
</dbReference>
<evidence type="ECO:0000256" key="3">
    <source>
        <dbReference type="ARBA" id="ARBA00023163"/>
    </source>
</evidence>
<dbReference type="PANTHER" id="PTHR46796:SF6">
    <property type="entry name" value="ARAC SUBFAMILY"/>
    <property type="match status" value="1"/>
</dbReference>
<dbReference type="Pfam" id="PF12833">
    <property type="entry name" value="HTH_18"/>
    <property type="match status" value="1"/>
</dbReference>
<dbReference type="InterPro" id="IPR009057">
    <property type="entry name" value="Homeodomain-like_sf"/>
</dbReference>
<name>A0A7W9ZEV9_NOVIT</name>
<keyword evidence="2 5" id="KW-0238">DNA-binding</keyword>
<dbReference type="Pfam" id="PF14525">
    <property type="entry name" value="AraC_binding_2"/>
    <property type="match status" value="1"/>
</dbReference>
<dbReference type="GO" id="GO:0043565">
    <property type="term" value="F:sequence-specific DNA binding"/>
    <property type="evidence" value="ECO:0007669"/>
    <property type="project" value="InterPro"/>
</dbReference>
<protein>
    <submittedName>
        <fullName evidence="5">AraC-like DNA-binding protein</fullName>
    </submittedName>
</protein>
<dbReference type="AlphaFoldDB" id="A0A7W9ZEV9"/>
<keyword evidence="1" id="KW-0805">Transcription regulation</keyword>
<dbReference type="PRINTS" id="PR00032">
    <property type="entry name" value="HTHARAC"/>
</dbReference>
<dbReference type="RefSeq" id="WP_184261514.1">
    <property type="nucleotide sequence ID" value="NZ_JACIIX010000002.1"/>
</dbReference>
<dbReference type="GO" id="GO:0003700">
    <property type="term" value="F:DNA-binding transcription factor activity"/>
    <property type="evidence" value="ECO:0007669"/>
    <property type="project" value="InterPro"/>
</dbReference>
<evidence type="ECO:0000256" key="1">
    <source>
        <dbReference type="ARBA" id="ARBA00023015"/>
    </source>
</evidence>
<evidence type="ECO:0000256" key="2">
    <source>
        <dbReference type="ARBA" id="ARBA00023125"/>
    </source>
</evidence>
<dbReference type="InterPro" id="IPR035418">
    <property type="entry name" value="AraC-bd_2"/>
</dbReference>
<keyword evidence="6" id="KW-1185">Reference proteome</keyword>
<dbReference type="EMBL" id="JACIIX010000002">
    <property type="protein sequence ID" value="MBB6209322.1"/>
    <property type="molecule type" value="Genomic_DNA"/>
</dbReference>
<dbReference type="Proteomes" id="UP000544872">
    <property type="component" value="Unassembled WGS sequence"/>
</dbReference>
<dbReference type="InterPro" id="IPR020449">
    <property type="entry name" value="Tscrpt_reg_AraC-type_HTH"/>
</dbReference>
<reference evidence="5 6" key="1">
    <citation type="submission" date="2020-08" db="EMBL/GenBank/DDBJ databases">
        <title>Genomic Encyclopedia of Type Strains, Phase IV (KMG-IV): sequencing the most valuable type-strain genomes for metagenomic binning, comparative biology and taxonomic classification.</title>
        <authorList>
            <person name="Goeker M."/>
        </authorList>
    </citation>
    <scope>NUCLEOTIDE SEQUENCE [LARGE SCALE GENOMIC DNA]</scope>
    <source>
        <strain evidence="5 6">DSM 11590</strain>
    </source>
</reference>
<accession>A0A7W9ZEV9</accession>
<comment type="caution">
    <text evidence="5">The sequence shown here is derived from an EMBL/GenBank/DDBJ whole genome shotgun (WGS) entry which is preliminary data.</text>
</comment>
<dbReference type="InterPro" id="IPR018060">
    <property type="entry name" value="HTH_AraC"/>
</dbReference>
<gene>
    <name evidence="5" type="ORF">FHS48_000724</name>
</gene>
<dbReference type="PANTHER" id="PTHR46796">
    <property type="entry name" value="HTH-TYPE TRANSCRIPTIONAL ACTIVATOR RHAS-RELATED"/>
    <property type="match status" value="1"/>
</dbReference>